<name>S5TJ01_9CORY</name>
<dbReference type="KEGG" id="cmd:B841_06915"/>
<accession>S5TJ01</accession>
<evidence type="ECO:0008006" key="3">
    <source>
        <dbReference type="Google" id="ProtNLM"/>
    </source>
</evidence>
<dbReference type="PATRIC" id="fig|1224163.3.peg.1389"/>
<dbReference type="eggNOG" id="COG2522">
    <property type="taxonomic scope" value="Bacteria"/>
</dbReference>
<protein>
    <recommendedName>
        <fullName evidence="3">DNA-binding protein</fullName>
    </recommendedName>
</protein>
<evidence type="ECO:0000313" key="2">
    <source>
        <dbReference type="Proteomes" id="UP000015388"/>
    </source>
</evidence>
<organism evidence="1 2">
    <name type="scientific">Corynebacterium maris DSM 45190</name>
    <dbReference type="NCBI Taxonomy" id="1224163"/>
    <lineage>
        <taxon>Bacteria</taxon>
        <taxon>Bacillati</taxon>
        <taxon>Actinomycetota</taxon>
        <taxon>Actinomycetes</taxon>
        <taxon>Mycobacteriales</taxon>
        <taxon>Corynebacteriaceae</taxon>
        <taxon>Corynebacterium</taxon>
    </lineage>
</organism>
<reference evidence="1 2" key="1">
    <citation type="submission" date="2012-11" db="EMBL/GenBank/DDBJ databases">
        <title>The complete genome sequence of Corynebacterium maris Coryn-1 (=DSM 45190).</title>
        <authorList>
            <person name="Schaffert L."/>
            <person name="Albersmeier A."/>
            <person name="Kalinowski J."/>
            <person name="Ruckert C."/>
        </authorList>
    </citation>
    <scope>NUCLEOTIDE SEQUENCE [LARGE SCALE GENOMIC DNA]</scope>
    <source>
        <strain evidence="2">Coryn-1</strain>
    </source>
</reference>
<dbReference type="EMBL" id="CP003924">
    <property type="protein sequence ID" value="AGS34856.1"/>
    <property type="molecule type" value="Genomic_DNA"/>
</dbReference>
<evidence type="ECO:0000313" key="1">
    <source>
        <dbReference type="EMBL" id="AGS34856.1"/>
    </source>
</evidence>
<sequence>MSGVAGFESLGVEDIRSDIDSAEALCNVVMALLSDGAWAIGVGIAEEGWASEAATHALGAGGRAGTVKVSSRLLKDEIAAVFLLIAHALSKRSVEGREATSLMRAGFNQNEAAAELGISKQAMSQRLHAAGWQAELAGWRLAVNLISMADR</sequence>
<dbReference type="AlphaFoldDB" id="S5TJ01"/>
<gene>
    <name evidence="1" type="ORF">B841_06915</name>
</gene>
<proteinExistence type="predicted"/>
<dbReference type="Proteomes" id="UP000015388">
    <property type="component" value="Chromosome"/>
</dbReference>
<dbReference type="STRING" id="1224163.B841_06915"/>
<keyword evidence="2" id="KW-1185">Reference proteome</keyword>
<dbReference type="HOGENOM" id="CLU_077332_3_0_11"/>